<accession>A0ABP8LYK5</accession>
<dbReference type="EMBL" id="BAABEY010000020">
    <property type="protein sequence ID" value="GAA4439045.1"/>
    <property type="molecule type" value="Genomic_DNA"/>
</dbReference>
<sequence>MSFNNLVTSIVEPILVLFGFKLKQDINGILEYDHNYLTITISYDYNSSYEGDVTVLFKESGLFYGYADLKQYFYDNKSNFSATQIINENSMIKWLEGVDKFFKDNLNNIIQNHKVIQTELERIRQHQIDNYESERNKRLLNEGVKKYWMVKDYSGLVNFLKNKGKLVGSVKKKYEFALKMIKEK</sequence>
<comment type="caution">
    <text evidence="1">The sequence shown here is derived from an EMBL/GenBank/DDBJ whole genome shotgun (WGS) entry which is preliminary data.</text>
</comment>
<dbReference type="Proteomes" id="UP001501508">
    <property type="component" value="Unassembled WGS sequence"/>
</dbReference>
<keyword evidence="2" id="KW-1185">Reference proteome</keyword>
<protein>
    <submittedName>
        <fullName evidence="1">Uncharacterized protein</fullName>
    </submittedName>
</protein>
<dbReference type="RefSeq" id="WP_345028607.1">
    <property type="nucleotide sequence ID" value="NZ_BAABEY010000020.1"/>
</dbReference>
<proteinExistence type="predicted"/>
<evidence type="ECO:0000313" key="1">
    <source>
        <dbReference type="EMBL" id="GAA4439045.1"/>
    </source>
</evidence>
<organism evidence="1 2">
    <name type="scientific">Ravibacter arvi</name>
    <dbReference type="NCBI Taxonomy" id="2051041"/>
    <lineage>
        <taxon>Bacteria</taxon>
        <taxon>Pseudomonadati</taxon>
        <taxon>Bacteroidota</taxon>
        <taxon>Cytophagia</taxon>
        <taxon>Cytophagales</taxon>
        <taxon>Spirosomataceae</taxon>
        <taxon>Ravibacter</taxon>
    </lineage>
</organism>
<name>A0ABP8LYK5_9BACT</name>
<reference evidence="2" key="1">
    <citation type="journal article" date="2019" name="Int. J. Syst. Evol. Microbiol.">
        <title>The Global Catalogue of Microorganisms (GCM) 10K type strain sequencing project: providing services to taxonomists for standard genome sequencing and annotation.</title>
        <authorList>
            <consortium name="The Broad Institute Genomics Platform"/>
            <consortium name="The Broad Institute Genome Sequencing Center for Infectious Disease"/>
            <person name="Wu L."/>
            <person name="Ma J."/>
        </authorList>
    </citation>
    <scope>NUCLEOTIDE SEQUENCE [LARGE SCALE GENOMIC DNA]</scope>
    <source>
        <strain evidence="2">JCM 31920</strain>
    </source>
</reference>
<gene>
    <name evidence="1" type="ORF">GCM10023091_20680</name>
</gene>
<evidence type="ECO:0000313" key="2">
    <source>
        <dbReference type="Proteomes" id="UP001501508"/>
    </source>
</evidence>